<comment type="subcellular location">
    <subcellularLocation>
        <location evidence="1 5">Nucleus</location>
    </subcellularLocation>
</comment>
<dbReference type="InterPro" id="IPR003822">
    <property type="entry name" value="PAH"/>
</dbReference>
<keyword evidence="4 5" id="KW-0539">Nucleus</keyword>
<dbReference type="SUPFAM" id="SSF47762">
    <property type="entry name" value="PAH2 domain"/>
    <property type="match status" value="1"/>
</dbReference>
<dbReference type="GO" id="GO:0003714">
    <property type="term" value="F:transcription corepressor activity"/>
    <property type="evidence" value="ECO:0007669"/>
    <property type="project" value="InterPro"/>
</dbReference>
<keyword evidence="2" id="KW-0678">Repressor</keyword>
<dbReference type="Gramene" id="Psat02G0341700-T1">
    <property type="protein sequence ID" value="KAI5437291.1"/>
    <property type="gene ID" value="KIW84_023417"/>
</dbReference>
<keyword evidence="7" id="KW-1185">Reference proteome</keyword>
<dbReference type="GO" id="GO:0000122">
    <property type="term" value="P:negative regulation of transcription by RNA polymerase II"/>
    <property type="evidence" value="ECO:0007669"/>
    <property type="project" value="TreeGrafter"/>
</dbReference>
<evidence type="ECO:0000256" key="1">
    <source>
        <dbReference type="ARBA" id="ARBA00004123"/>
    </source>
</evidence>
<accession>A0A9D4YCX0</accession>
<evidence type="ECO:0000256" key="5">
    <source>
        <dbReference type="PROSITE-ProRule" id="PRU00810"/>
    </source>
</evidence>
<dbReference type="Gene3D" id="1.20.1160.11">
    <property type="entry name" value="Paired amphipathic helix"/>
    <property type="match status" value="1"/>
</dbReference>
<dbReference type="GO" id="GO:0000118">
    <property type="term" value="C:histone deacetylase complex"/>
    <property type="evidence" value="ECO:0007669"/>
    <property type="project" value="TreeGrafter"/>
</dbReference>
<proteinExistence type="predicted"/>
<evidence type="ECO:0000313" key="6">
    <source>
        <dbReference type="EMBL" id="KAI5437291.1"/>
    </source>
</evidence>
<organism evidence="6 7">
    <name type="scientific">Pisum sativum</name>
    <name type="common">Garden pea</name>
    <name type="synonym">Lathyrus oleraceus</name>
    <dbReference type="NCBI Taxonomy" id="3888"/>
    <lineage>
        <taxon>Eukaryota</taxon>
        <taxon>Viridiplantae</taxon>
        <taxon>Streptophyta</taxon>
        <taxon>Embryophyta</taxon>
        <taxon>Tracheophyta</taxon>
        <taxon>Spermatophyta</taxon>
        <taxon>Magnoliopsida</taxon>
        <taxon>eudicotyledons</taxon>
        <taxon>Gunneridae</taxon>
        <taxon>Pentapetalae</taxon>
        <taxon>rosids</taxon>
        <taxon>fabids</taxon>
        <taxon>Fabales</taxon>
        <taxon>Fabaceae</taxon>
        <taxon>Papilionoideae</taxon>
        <taxon>50 kb inversion clade</taxon>
        <taxon>NPAAA clade</taxon>
        <taxon>Hologalegina</taxon>
        <taxon>IRL clade</taxon>
        <taxon>Fabeae</taxon>
        <taxon>Lathyrus</taxon>
    </lineage>
</organism>
<dbReference type="Pfam" id="PF02671">
    <property type="entry name" value="PAH"/>
    <property type="match status" value="1"/>
</dbReference>
<sequence>MGGTDVQKPTVDLEYALDYLSKVKARFQSVHPPQIYTMFVNILKMYRKGEKSVDEVIREVNLLFEGHDDLIEEFTNFLP</sequence>
<reference evidence="6 7" key="1">
    <citation type="journal article" date="2022" name="Nat. Genet.">
        <title>Improved pea reference genome and pan-genome highlight genomic features and evolutionary characteristics.</title>
        <authorList>
            <person name="Yang T."/>
            <person name="Liu R."/>
            <person name="Luo Y."/>
            <person name="Hu S."/>
            <person name="Wang D."/>
            <person name="Wang C."/>
            <person name="Pandey M.K."/>
            <person name="Ge S."/>
            <person name="Xu Q."/>
            <person name="Li N."/>
            <person name="Li G."/>
            <person name="Huang Y."/>
            <person name="Saxena R.K."/>
            <person name="Ji Y."/>
            <person name="Li M."/>
            <person name="Yan X."/>
            <person name="He Y."/>
            <person name="Liu Y."/>
            <person name="Wang X."/>
            <person name="Xiang C."/>
            <person name="Varshney R.K."/>
            <person name="Ding H."/>
            <person name="Gao S."/>
            <person name="Zong X."/>
        </authorList>
    </citation>
    <scope>NUCLEOTIDE SEQUENCE [LARGE SCALE GENOMIC DNA]</scope>
    <source>
        <strain evidence="6 7">cv. Zhongwan 6</strain>
    </source>
</reference>
<evidence type="ECO:0000256" key="4">
    <source>
        <dbReference type="ARBA" id="ARBA00023242"/>
    </source>
</evidence>
<comment type="caution">
    <text evidence="6">The sequence shown here is derived from an EMBL/GenBank/DDBJ whole genome shotgun (WGS) entry which is preliminary data.</text>
</comment>
<dbReference type="GO" id="GO:0000785">
    <property type="term" value="C:chromatin"/>
    <property type="evidence" value="ECO:0007669"/>
    <property type="project" value="TreeGrafter"/>
</dbReference>
<evidence type="ECO:0000256" key="3">
    <source>
        <dbReference type="ARBA" id="ARBA00022737"/>
    </source>
</evidence>
<name>A0A9D4YCX0_PEA</name>
<evidence type="ECO:0000313" key="7">
    <source>
        <dbReference type="Proteomes" id="UP001058974"/>
    </source>
</evidence>
<dbReference type="PANTHER" id="PTHR12346">
    <property type="entry name" value="SIN3B-RELATED"/>
    <property type="match status" value="1"/>
</dbReference>
<dbReference type="PROSITE" id="PS51477">
    <property type="entry name" value="PAH"/>
    <property type="match status" value="1"/>
</dbReference>
<gene>
    <name evidence="6" type="ORF">KIW84_023417</name>
</gene>
<keyword evidence="3" id="KW-0677">Repeat</keyword>
<dbReference type="PANTHER" id="PTHR12346:SF0">
    <property type="entry name" value="SIN3A, ISOFORM G"/>
    <property type="match status" value="1"/>
</dbReference>
<dbReference type="AlphaFoldDB" id="A0A9D4YCX0"/>
<dbReference type="FunFam" id="1.20.1160.11:FF:000003">
    <property type="entry name" value="Paired amphipathic helix SIN3-like protein"/>
    <property type="match status" value="1"/>
</dbReference>
<dbReference type="InterPro" id="IPR036600">
    <property type="entry name" value="PAH_sf"/>
</dbReference>
<dbReference type="InterPro" id="IPR039774">
    <property type="entry name" value="Sin3-like"/>
</dbReference>
<protein>
    <submittedName>
        <fullName evidence="6">Uncharacterized protein</fullName>
    </submittedName>
</protein>
<evidence type="ECO:0000256" key="2">
    <source>
        <dbReference type="ARBA" id="ARBA00022491"/>
    </source>
</evidence>
<dbReference type="Proteomes" id="UP001058974">
    <property type="component" value="Chromosome 2"/>
</dbReference>
<dbReference type="Gramene" id="PSAT_LOCUS8992-2_t1">
    <property type="protein sequence ID" value="CAL5188836.1"/>
    <property type="gene ID" value="PSAT_LOCUS8992"/>
</dbReference>
<dbReference type="EMBL" id="JAMSHJ010000002">
    <property type="protein sequence ID" value="KAI5437291.1"/>
    <property type="molecule type" value="Genomic_DNA"/>
</dbReference>